<accession>A0ABR3XTI8</accession>
<comment type="caution">
    <text evidence="4">The sequence shown here is derived from an EMBL/GenBank/DDBJ whole genome shotgun (WGS) entry which is preliminary data.</text>
</comment>
<reference evidence="4 5" key="1">
    <citation type="journal article" date="2024" name="IMA Fungus">
        <title>IMA Genome - F19 : A genome assembly and annotation guide to empower mycologists, including annotated draft genome sequences of Ceratocystis pirilliformis, Diaporthe australafricana, Fusarium ophioides, Paecilomyces lecythidis, and Sporothrix stenoceras.</title>
        <authorList>
            <person name="Aylward J."/>
            <person name="Wilson A.M."/>
            <person name="Visagie C.M."/>
            <person name="Spraker J."/>
            <person name="Barnes I."/>
            <person name="Buitendag C."/>
            <person name="Ceriani C."/>
            <person name="Del Mar Angel L."/>
            <person name="du Plessis D."/>
            <person name="Fuchs T."/>
            <person name="Gasser K."/>
            <person name="Kramer D."/>
            <person name="Li W."/>
            <person name="Munsamy K."/>
            <person name="Piso A."/>
            <person name="Price J.L."/>
            <person name="Sonnekus B."/>
            <person name="Thomas C."/>
            <person name="van der Nest A."/>
            <person name="van Dijk A."/>
            <person name="van Heerden A."/>
            <person name="van Vuuren N."/>
            <person name="Yilmaz N."/>
            <person name="Duong T.A."/>
            <person name="van der Merwe N.A."/>
            <person name="Wingfield M.J."/>
            <person name="Wingfield B.D."/>
        </authorList>
    </citation>
    <scope>NUCLEOTIDE SEQUENCE [LARGE SCALE GENOMIC DNA]</scope>
    <source>
        <strain evidence="4 5">CMW 18300</strain>
    </source>
</reference>
<name>A0ABR3XTI8_9PEZI</name>
<evidence type="ECO:0000313" key="5">
    <source>
        <dbReference type="Proteomes" id="UP001583177"/>
    </source>
</evidence>
<gene>
    <name evidence="4" type="ORF">Daus18300_001871</name>
</gene>
<dbReference type="EMBL" id="JAWRVE010000010">
    <property type="protein sequence ID" value="KAL1879291.1"/>
    <property type="molecule type" value="Genomic_DNA"/>
</dbReference>
<feature type="transmembrane region" description="Helical" evidence="2">
    <location>
        <begin position="235"/>
        <end position="257"/>
    </location>
</feature>
<keyword evidence="2" id="KW-1133">Transmembrane helix</keyword>
<evidence type="ECO:0000256" key="2">
    <source>
        <dbReference type="SAM" id="Phobius"/>
    </source>
</evidence>
<keyword evidence="2" id="KW-0812">Transmembrane</keyword>
<protein>
    <submittedName>
        <fullName evidence="4">Uncharacterized protein</fullName>
    </submittedName>
</protein>
<feature type="region of interest" description="Disordered" evidence="1">
    <location>
        <begin position="292"/>
        <end position="360"/>
    </location>
</feature>
<keyword evidence="5" id="KW-1185">Reference proteome</keyword>
<evidence type="ECO:0000313" key="4">
    <source>
        <dbReference type="EMBL" id="KAL1879291.1"/>
    </source>
</evidence>
<feature type="compositionally biased region" description="Low complexity" evidence="1">
    <location>
        <begin position="340"/>
        <end position="350"/>
    </location>
</feature>
<keyword evidence="3" id="KW-0732">Signal</keyword>
<proteinExistence type="predicted"/>
<sequence>MSRIFILGLVGAAAVQAAPVIPKVRTPAEISRDCSVNFFPWRPECHVADSQGDTTRVGATPDPDPDFDVGCDWDGVSPIPENCHVNMLGTDIVGIIGHIFDSLGDYLGGDDDDKDKKPRPPPSTNFVYCNGNEDIYCHSNGNIHFKAYSNFVNCNSNEDIYCNSNGNVYFEAHNNFEAHDNFDYYHDDFEAHDNFDYYHNDFKAHNNFIYCNANTNRRPQQEYTLKRSKKKKRDLALGLGIGLGVGIPSIALLGFIGHTLTLIKGFMAEGGSLLSDSVLDSVAEMAVNDIPDWAGANSRPPLNHPGDILDDMTNPPRTQVENWLDDTLGDRTHGDPGPPNEGESGPPNEEVSYPSTDPSWYQGESLISRLDTLYDNMRGNGYTAQQAREIVEQFGHKLDGAGSDAGASSGASEVVDAAADAAAEAVGNAYPPNGGETGSGGLPAPNEAVKKALLDVLKASYDFWPQYANALYDALVQENRKSPSKALIDILANGPPPTMEPYRDISYPYRGGKSLGPGKELLPMKPKREGFCADVSIDELYQSAKADGKAVSDGLARFKGDGKDASVTWLNQNPDEASRLLKAVPIAVCRFHINRDSVRMTGPGTMGHEETVKMLLTMWKELLNIKPLSPEAEPLFPEKDWCQPLTQDERNQVDSLDKNWVLNFLGVFHVVNEAGVEATEAELERMIRQPLTQDERNQVDSLDKRWVLDVPDEFDGTINMPQMAYSGGLKPAPVTDWCQTLTQDERNLADSIDKKWIIDSVDKLIDAVDKSAHAIKSGAEEIPTVDPDPDPIPISLCRVQKALESPTISEHDKAQLGTAKYWLQMAAGKVKLANGKIREAMRALSDAIHAADPGSDGLKPAPSGTGGLARHILNVAEEVRSITSADADEIARAIIKGHDLPVEKE</sequence>
<evidence type="ECO:0000256" key="1">
    <source>
        <dbReference type="SAM" id="MobiDB-lite"/>
    </source>
</evidence>
<evidence type="ECO:0000256" key="3">
    <source>
        <dbReference type="SAM" id="SignalP"/>
    </source>
</evidence>
<dbReference type="Proteomes" id="UP001583177">
    <property type="component" value="Unassembled WGS sequence"/>
</dbReference>
<organism evidence="4 5">
    <name type="scientific">Diaporthe australafricana</name>
    <dbReference type="NCBI Taxonomy" id="127596"/>
    <lineage>
        <taxon>Eukaryota</taxon>
        <taxon>Fungi</taxon>
        <taxon>Dikarya</taxon>
        <taxon>Ascomycota</taxon>
        <taxon>Pezizomycotina</taxon>
        <taxon>Sordariomycetes</taxon>
        <taxon>Sordariomycetidae</taxon>
        <taxon>Diaporthales</taxon>
        <taxon>Diaporthaceae</taxon>
        <taxon>Diaporthe</taxon>
    </lineage>
</organism>
<feature type="signal peptide" evidence="3">
    <location>
        <begin position="1"/>
        <end position="17"/>
    </location>
</feature>
<keyword evidence="2" id="KW-0472">Membrane</keyword>
<feature type="chain" id="PRO_5046854049" evidence="3">
    <location>
        <begin position="18"/>
        <end position="905"/>
    </location>
</feature>